<evidence type="ECO:0000259" key="2">
    <source>
        <dbReference type="Pfam" id="PF20499"/>
    </source>
</evidence>
<feature type="domain" description="DUF6729" evidence="2">
    <location>
        <begin position="296"/>
        <end position="402"/>
    </location>
</feature>
<dbReference type="Pfam" id="PF20499">
    <property type="entry name" value="DUF6729"/>
    <property type="match status" value="1"/>
</dbReference>
<dbReference type="EMBL" id="DS547169">
    <property type="protein sequence ID" value="EDQ99222.1"/>
    <property type="molecule type" value="Genomic_DNA"/>
</dbReference>
<dbReference type="OrthoDB" id="3049884at2759"/>
<reference evidence="3 4" key="1">
    <citation type="journal article" date="2008" name="Nature">
        <title>The genome of Laccaria bicolor provides insights into mycorrhizal symbiosis.</title>
        <authorList>
            <person name="Martin F."/>
            <person name="Aerts A."/>
            <person name="Ahren D."/>
            <person name="Brun A."/>
            <person name="Danchin E.G.J."/>
            <person name="Duchaussoy F."/>
            <person name="Gibon J."/>
            <person name="Kohler A."/>
            <person name="Lindquist E."/>
            <person name="Pereda V."/>
            <person name="Salamov A."/>
            <person name="Shapiro H.J."/>
            <person name="Wuyts J."/>
            <person name="Blaudez D."/>
            <person name="Buee M."/>
            <person name="Brokstein P."/>
            <person name="Canbaeck B."/>
            <person name="Cohen D."/>
            <person name="Courty P.E."/>
            <person name="Coutinho P.M."/>
            <person name="Delaruelle C."/>
            <person name="Detter J.C."/>
            <person name="Deveau A."/>
            <person name="DiFazio S."/>
            <person name="Duplessis S."/>
            <person name="Fraissinet-Tachet L."/>
            <person name="Lucic E."/>
            <person name="Frey-Klett P."/>
            <person name="Fourrey C."/>
            <person name="Feussner I."/>
            <person name="Gay G."/>
            <person name="Grimwood J."/>
            <person name="Hoegger P.J."/>
            <person name="Jain P."/>
            <person name="Kilaru S."/>
            <person name="Labbe J."/>
            <person name="Lin Y.C."/>
            <person name="Legue V."/>
            <person name="Le Tacon F."/>
            <person name="Marmeisse R."/>
            <person name="Melayah D."/>
            <person name="Montanini B."/>
            <person name="Muratet M."/>
            <person name="Nehls U."/>
            <person name="Niculita-Hirzel H."/>
            <person name="Oudot-Le Secq M.P."/>
            <person name="Peter M."/>
            <person name="Quesneville H."/>
            <person name="Rajashekar B."/>
            <person name="Reich M."/>
            <person name="Rouhier N."/>
            <person name="Schmutz J."/>
            <person name="Yin T."/>
            <person name="Chalot M."/>
            <person name="Henrissat B."/>
            <person name="Kuees U."/>
            <person name="Lucas S."/>
            <person name="Van de Peer Y."/>
            <person name="Podila G.K."/>
            <person name="Polle A."/>
            <person name="Pukkila P.J."/>
            <person name="Richardson P.M."/>
            <person name="Rouze P."/>
            <person name="Sanders I.R."/>
            <person name="Stajich J.E."/>
            <person name="Tunlid A."/>
            <person name="Tuskan G."/>
            <person name="Grigoriev I.V."/>
        </authorList>
    </citation>
    <scope>NUCLEOTIDE SEQUENCE [LARGE SCALE GENOMIC DNA]</scope>
    <source>
        <strain evidence="4">S238N-H82 / ATCC MYA-4686</strain>
    </source>
</reference>
<accession>B0E1S2</accession>
<evidence type="ECO:0000313" key="4">
    <source>
        <dbReference type="Proteomes" id="UP000001194"/>
    </source>
</evidence>
<feature type="compositionally biased region" description="Acidic residues" evidence="1">
    <location>
        <begin position="203"/>
        <end position="214"/>
    </location>
</feature>
<dbReference type="AlphaFoldDB" id="B0E1S2"/>
<dbReference type="Proteomes" id="UP000001194">
    <property type="component" value="Unassembled WGS sequence"/>
</dbReference>
<dbReference type="RefSeq" id="XP_001890119.1">
    <property type="nucleotide sequence ID" value="XM_001890084.1"/>
</dbReference>
<feature type="region of interest" description="Disordered" evidence="1">
    <location>
        <begin position="203"/>
        <end position="235"/>
    </location>
</feature>
<proteinExistence type="predicted"/>
<feature type="compositionally biased region" description="Polar residues" evidence="1">
    <location>
        <begin position="222"/>
        <end position="235"/>
    </location>
</feature>
<gene>
    <name evidence="3" type="ORF">LACBIDRAFT_335234</name>
</gene>
<dbReference type="InParanoid" id="B0E1S2"/>
<dbReference type="PANTHER" id="PTHR24401:SF29">
    <property type="entry name" value="SI:CH211-243P7.3-RELATED"/>
    <property type="match status" value="1"/>
</dbReference>
<dbReference type="HOGENOM" id="CLU_664053_0_0_1"/>
<evidence type="ECO:0000313" key="3">
    <source>
        <dbReference type="EMBL" id="EDQ99222.1"/>
    </source>
</evidence>
<dbReference type="InterPro" id="IPR046616">
    <property type="entry name" value="DUF6729"/>
</dbReference>
<keyword evidence="4" id="KW-1185">Reference proteome</keyword>
<sequence length="414" mass="45105">MLRHEEEVQHWLGGHASTSGAIIRLCGVISGFVTAPTLILPSSSPFNHITIANYIAAIKLRLHAHAQSLVNGDAQSSPLDHIPIANCTRIRSSVYFYVRFLYCPIMVNQPKTNSQPRQIHPFFSKVASSGSSSAATSGLPSGTSQISPVSIDLMATASPAAPLNSFISAESLSTLHAEFASIPDLVTGTTPIVESILDLENENDIEDDDSDDSSSGDNISGNTTSKENASDSSLSGDSGNISIQFLKTVLANLKAEIETINKPKIYSDGTFWHRPRDPVFALAMSNQEGNLNPRELYHLDVFVWILGLKNRLPGEPTQILCPTALCSGKLVRHGYNTKPIARRVRGLHRDYFLLTNRLRCEDCKKSFQATDPKILEQLSRGLKESFPAFLTSRAAIDKSLICKINGDANSRGIF</sequence>
<protein>
    <submittedName>
        <fullName evidence="3">Predicted protein</fullName>
    </submittedName>
</protein>
<dbReference type="PANTHER" id="PTHR24401">
    <property type="entry name" value="SI:CH211-243P7.3-RELATED"/>
    <property type="match status" value="1"/>
</dbReference>
<evidence type="ECO:0000256" key="1">
    <source>
        <dbReference type="SAM" id="MobiDB-lite"/>
    </source>
</evidence>
<dbReference type="KEGG" id="lbc:LACBIDRAFT_335234"/>
<organism evidence="4">
    <name type="scientific">Laccaria bicolor (strain S238N-H82 / ATCC MYA-4686)</name>
    <name type="common">Bicoloured deceiver</name>
    <name type="synonym">Laccaria laccata var. bicolor</name>
    <dbReference type="NCBI Taxonomy" id="486041"/>
    <lineage>
        <taxon>Eukaryota</taxon>
        <taxon>Fungi</taxon>
        <taxon>Dikarya</taxon>
        <taxon>Basidiomycota</taxon>
        <taxon>Agaricomycotina</taxon>
        <taxon>Agaricomycetes</taxon>
        <taxon>Agaricomycetidae</taxon>
        <taxon>Agaricales</taxon>
        <taxon>Agaricineae</taxon>
        <taxon>Hydnangiaceae</taxon>
        <taxon>Laccaria</taxon>
    </lineage>
</organism>
<dbReference type="GeneID" id="6085765"/>
<name>B0E1S2_LACBS</name>